<dbReference type="AlphaFoldDB" id="A0AAD6Z2C1"/>
<keyword evidence="2" id="KW-1185">Reference proteome</keyword>
<name>A0AAD6Z2C1_9AGAR</name>
<accession>A0AAD6Z2C1</accession>
<reference evidence="1" key="1">
    <citation type="submission" date="2023-03" db="EMBL/GenBank/DDBJ databases">
        <title>Massive genome expansion in bonnet fungi (Mycena s.s.) driven by repeated elements and novel gene families across ecological guilds.</title>
        <authorList>
            <consortium name="Lawrence Berkeley National Laboratory"/>
            <person name="Harder C.B."/>
            <person name="Miyauchi S."/>
            <person name="Viragh M."/>
            <person name="Kuo A."/>
            <person name="Thoen E."/>
            <person name="Andreopoulos B."/>
            <person name="Lu D."/>
            <person name="Skrede I."/>
            <person name="Drula E."/>
            <person name="Henrissat B."/>
            <person name="Morin E."/>
            <person name="Kohler A."/>
            <person name="Barry K."/>
            <person name="LaButti K."/>
            <person name="Morin E."/>
            <person name="Salamov A."/>
            <person name="Lipzen A."/>
            <person name="Mereny Z."/>
            <person name="Hegedus B."/>
            <person name="Baldrian P."/>
            <person name="Stursova M."/>
            <person name="Weitz H."/>
            <person name="Taylor A."/>
            <person name="Grigoriev I.V."/>
            <person name="Nagy L.G."/>
            <person name="Martin F."/>
            <person name="Kauserud H."/>
        </authorList>
    </citation>
    <scope>NUCLEOTIDE SEQUENCE</scope>
    <source>
        <strain evidence="1">CBHHK002</strain>
    </source>
</reference>
<proteinExistence type="predicted"/>
<organism evidence="1 2">
    <name type="scientific">Mycena albidolilacea</name>
    <dbReference type="NCBI Taxonomy" id="1033008"/>
    <lineage>
        <taxon>Eukaryota</taxon>
        <taxon>Fungi</taxon>
        <taxon>Dikarya</taxon>
        <taxon>Basidiomycota</taxon>
        <taxon>Agaricomycotina</taxon>
        <taxon>Agaricomycetes</taxon>
        <taxon>Agaricomycetidae</taxon>
        <taxon>Agaricales</taxon>
        <taxon>Marasmiineae</taxon>
        <taxon>Mycenaceae</taxon>
        <taxon>Mycena</taxon>
    </lineage>
</organism>
<dbReference type="EMBL" id="JARIHO010000105">
    <property type="protein sequence ID" value="KAJ7303559.1"/>
    <property type="molecule type" value="Genomic_DNA"/>
</dbReference>
<gene>
    <name evidence="1" type="ORF">DFH08DRAFT_825841</name>
</gene>
<evidence type="ECO:0000313" key="1">
    <source>
        <dbReference type="EMBL" id="KAJ7303559.1"/>
    </source>
</evidence>
<dbReference type="Proteomes" id="UP001218218">
    <property type="component" value="Unassembled WGS sequence"/>
</dbReference>
<comment type="caution">
    <text evidence="1">The sequence shown here is derived from an EMBL/GenBank/DDBJ whole genome shotgun (WGS) entry which is preliminary data.</text>
</comment>
<sequence length="110" mass="12575">MVNFDLFGVDLVLEDSILAVCKGLKVFIVYTEEPKYTMECLERINDIRFVYIILQGAGDFLGGWLAQTRGGIDFWACADVFVKKKRRGEIQPASGCWIEPRDEIPEFDSF</sequence>
<protein>
    <submittedName>
        <fullName evidence="1">Uncharacterized protein</fullName>
    </submittedName>
</protein>
<evidence type="ECO:0000313" key="2">
    <source>
        <dbReference type="Proteomes" id="UP001218218"/>
    </source>
</evidence>